<evidence type="ECO:0000256" key="5">
    <source>
        <dbReference type="ARBA" id="ARBA00022984"/>
    </source>
</evidence>
<comment type="similarity">
    <text evidence="1 9">Belongs to the peptidase S11 family.</text>
</comment>
<feature type="active site" description="Acyl-ester intermediate" evidence="7">
    <location>
        <position position="73"/>
    </location>
</feature>
<evidence type="ECO:0000256" key="7">
    <source>
        <dbReference type="PIRSR" id="PIRSR618044-1"/>
    </source>
</evidence>
<evidence type="ECO:0000256" key="6">
    <source>
        <dbReference type="ARBA" id="ARBA00023316"/>
    </source>
</evidence>
<dbReference type="RefSeq" id="WP_126016011.1">
    <property type="nucleotide sequence ID" value="NZ_CP034437.1"/>
</dbReference>
<evidence type="ECO:0000313" key="12">
    <source>
        <dbReference type="EMBL" id="AZN40679.1"/>
    </source>
</evidence>
<dbReference type="Pfam" id="PF00768">
    <property type="entry name" value="Peptidase_S11"/>
    <property type="match status" value="1"/>
</dbReference>
<feature type="active site" description="Proton acceptor" evidence="7">
    <location>
        <position position="76"/>
    </location>
</feature>
<dbReference type="OrthoDB" id="9791132at2"/>
<dbReference type="GO" id="GO:0006508">
    <property type="term" value="P:proteolysis"/>
    <property type="evidence" value="ECO:0007669"/>
    <property type="project" value="InterPro"/>
</dbReference>
<keyword evidence="3" id="KW-0378">Hydrolase</keyword>
<dbReference type="Gene3D" id="3.40.710.10">
    <property type="entry name" value="DD-peptidase/beta-lactamase superfamily"/>
    <property type="match status" value="1"/>
</dbReference>
<keyword evidence="6" id="KW-0961">Cell wall biogenesis/degradation</keyword>
<feature type="chain" id="PRO_5038774384" evidence="10">
    <location>
        <begin position="28"/>
        <end position="408"/>
    </location>
</feature>
<feature type="signal peptide" evidence="10">
    <location>
        <begin position="1"/>
        <end position="27"/>
    </location>
</feature>
<keyword evidence="4" id="KW-0133">Cell shape</keyword>
<dbReference type="KEGG" id="palb:EJC50_14200"/>
<dbReference type="GO" id="GO:0008360">
    <property type="term" value="P:regulation of cell shape"/>
    <property type="evidence" value="ECO:0007669"/>
    <property type="project" value="UniProtKB-KW"/>
</dbReference>
<dbReference type="SUPFAM" id="SSF56601">
    <property type="entry name" value="beta-lactamase/transpeptidase-like"/>
    <property type="match status" value="1"/>
</dbReference>
<dbReference type="PANTHER" id="PTHR21581:SF33">
    <property type="entry name" value="D-ALANYL-D-ALANINE CARBOXYPEPTIDASE DACB"/>
    <property type="match status" value="1"/>
</dbReference>
<sequence>MRLNRITNGLLRVFAAGCILLSGVPLAATNTATAAEGSNRTVTTHARGAALIDVESGRILYSHNGDKPMLIASLTKIMTAIVAIEHGNLNDMVQTSVRAAGKEGSSIYLQRGEKMTLHNMLYGLMLRSGNDAATAIAEHVGGSEEGFVLMMNEKAQMLGLENSQFMNPSGLDAEGHYSSANDLAKLTAYALKNPIFKEIVKTQRKTAPNPNDQWDYLWKNKNKMLTMYDGADGVKTGYTKKSLRCLVSSATRDGQQLVAVTLNDGDDWNDHQKLLNFGFATYHLSEVAHKGQPINGYPLAVGRTLVYPFAEGEKEQLRSKLNLIDVKTTAYLLGERGTLDWFVGETKIGSTPVYDTQSQRIKLADKPSWVIGGNSSAAAFGSVSSDTFWHALKRTLSTLFGGKEAAGW</sequence>
<evidence type="ECO:0000256" key="2">
    <source>
        <dbReference type="ARBA" id="ARBA00022729"/>
    </source>
</evidence>
<evidence type="ECO:0000256" key="4">
    <source>
        <dbReference type="ARBA" id="ARBA00022960"/>
    </source>
</evidence>
<evidence type="ECO:0000256" key="3">
    <source>
        <dbReference type="ARBA" id="ARBA00022801"/>
    </source>
</evidence>
<evidence type="ECO:0000256" key="1">
    <source>
        <dbReference type="ARBA" id="ARBA00007164"/>
    </source>
</evidence>
<keyword evidence="13" id="KW-1185">Reference proteome</keyword>
<proteinExistence type="inferred from homology"/>
<dbReference type="Proteomes" id="UP000272528">
    <property type="component" value="Chromosome"/>
</dbReference>
<dbReference type="InterPro" id="IPR012338">
    <property type="entry name" value="Beta-lactam/transpept-like"/>
</dbReference>
<keyword evidence="2 10" id="KW-0732">Signal</keyword>
<feature type="binding site" evidence="8">
    <location>
        <position position="235"/>
    </location>
    <ligand>
        <name>substrate</name>
    </ligand>
</feature>
<accession>A0A3Q8X583</accession>
<evidence type="ECO:0000256" key="8">
    <source>
        <dbReference type="PIRSR" id="PIRSR618044-2"/>
    </source>
</evidence>
<feature type="domain" description="Peptidase S11 D-alanyl-D-alanine carboxypeptidase A N-terminal" evidence="11">
    <location>
        <begin position="43"/>
        <end position="264"/>
    </location>
</feature>
<keyword evidence="12" id="KW-0645">Protease</keyword>
<dbReference type="GO" id="GO:0009252">
    <property type="term" value="P:peptidoglycan biosynthetic process"/>
    <property type="evidence" value="ECO:0007669"/>
    <property type="project" value="UniProtKB-KW"/>
</dbReference>
<protein>
    <submittedName>
        <fullName evidence="12">D-alanyl-D-alanine carboxypeptidase</fullName>
    </submittedName>
</protein>
<keyword evidence="12" id="KW-0121">Carboxypeptidase</keyword>
<reference evidence="13" key="1">
    <citation type="submission" date="2018-12" db="EMBL/GenBank/DDBJ databases">
        <title>Genome sequence of Peanibacillus sp.</title>
        <authorList>
            <person name="Subramani G."/>
            <person name="Srinivasan S."/>
            <person name="Kim M.K."/>
        </authorList>
    </citation>
    <scope>NUCLEOTIDE SEQUENCE [LARGE SCALE GENOMIC DNA]</scope>
    <source>
        <strain evidence="13">18JY67-1</strain>
    </source>
</reference>
<dbReference type="InterPro" id="IPR001967">
    <property type="entry name" value="Peptidase_S11_N"/>
</dbReference>
<evidence type="ECO:0000256" key="9">
    <source>
        <dbReference type="RuleBase" id="RU004016"/>
    </source>
</evidence>
<dbReference type="GO" id="GO:0071555">
    <property type="term" value="P:cell wall organization"/>
    <property type="evidence" value="ECO:0007669"/>
    <property type="project" value="UniProtKB-KW"/>
</dbReference>
<dbReference type="PRINTS" id="PR00725">
    <property type="entry name" value="DADACBPTASE1"/>
</dbReference>
<dbReference type="GO" id="GO:0009002">
    <property type="term" value="F:serine-type D-Ala-D-Ala carboxypeptidase activity"/>
    <property type="evidence" value="ECO:0007669"/>
    <property type="project" value="InterPro"/>
</dbReference>
<organism evidence="12 13">
    <name type="scientific">Paenibacillus albus</name>
    <dbReference type="NCBI Taxonomy" id="2495582"/>
    <lineage>
        <taxon>Bacteria</taxon>
        <taxon>Bacillati</taxon>
        <taxon>Bacillota</taxon>
        <taxon>Bacilli</taxon>
        <taxon>Bacillales</taxon>
        <taxon>Paenibacillaceae</taxon>
        <taxon>Paenibacillus</taxon>
    </lineage>
</organism>
<dbReference type="PANTHER" id="PTHR21581">
    <property type="entry name" value="D-ALANYL-D-ALANINE CARBOXYPEPTIDASE"/>
    <property type="match status" value="1"/>
</dbReference>
<name>A0A3Q8X583_9BACL</name>
<feature type="active site" evidence="7">
    <location>
        <position position="128"/>
    </location>
</feature>
<evidence type="ECO:0000256" key="10">
    <source>
        <dbReference type="SAM" id="SignalP"/>
    </source>
</evidence>
<evidence type="ECO:0000259" key="11">
    <source>
        <dbReference type="Pfam" id="PF00768"/>
    </source>
</evidence>
<dbReference type="AlphaFoldDB" id="A0A3Q8X583"/>
<gene>
    <name evidence="12" type="ORF">EJC50_14200</name>
</gene>
<dbReference type="EMBL" id="CP034437">
    <property type="protein sequence ID" value="AZN40679.1"/>
    <property type="molecule type" value="Genomic_DNA"/>
</dbReference>
<evidence type="ECO:0000313" key="13">
    <source>
        <dbReference type="Proteomes" id="UP000272528"/>
    </source>
</evidence>
<dbReference type="InterPro" id="IPR018044">
    <property type="entry name" value="Peptidase_S11"/>
</dbReference>
<keyword evidence="5" id="KW-0573">Peptidoglycan synthesis</keyword>